<name>A0A0A7LDZ9_9ARCH</name>
<keyword evidence="3" id="KW-1185">Reference proteome</keyword>
<evidence type="ECO:0000259" key="1">
    <source>
        <dbReference type="SMART" id="SM00849"/>
    </source>
</evidence>
<dbReference type="Proteomes" id="UP000030787">
    <property type="component" value="Chromosome"/>
</dbReference>
<dbReference type="SUPFAM" id="SSF56281">
    <property type="entry name" value="Metallo-hydrolase/oxidoreductase"/>
    <property type="match status" value="1"/>
</dbReference>
<dbReference type="Pfam" id="PF12706">
    <property type="entry name" value="Lactamase_B_2"/>
    <property type="match status" value="1"/>
</dbReference>
<dbReference type="PANTHER" id="PTHR47619">
    <property type="entry name" value="METALLO-HYDROLASE YYCJ-RELATED"/>
    <property type="match status" value="1"/>
</dbReference>
<proteinExistence type="predicted"/>
<dbReference type="HOGENOM" id="CLU_073253_0_0_2"/>
<gene>
    <name evidence="2" type="primary">rbn2</name>
    <name evidence="2" type="ORF">Mpt1_c13410</name>
</gene>
<dbReference type="RefSeq" id="WP_048113334.1">
    <property type="nucleotide sequence ID" value="NZ_CP010070.1"/>
</dbReference>
<reference evidence="2 3" key="1">
    <citation type="journal article" date="2014" name="Appl. Environ. Microbiol.">
        <title>Comparative Genome Analysis of 'Candidatus Methanoplasma termitum' Indicates a New Mode of Energy Metabolism in the Seventh Order of Methanogens.</title>
        <authorList>
            <person name="Lang K."/>
            <person name="Schuldes J."/>
            <person name="Klingl A."/>
            <person name="Poehlein A."/>
            <person name="Daniel R."/>
            <person name="Brune A."/>
        </authorList>
    </citation>
    <scope>NUCLEOTIDE SEQUENCE [LARGE SCALE GENOMIC DNA]</scope>
    <source>
        <strain evidence="3">Mpt1</strain>
    </source>
</reference>
<organism evidence="2 3">
    <name type="scientific">Candidatus Methanoplasma termitum</name>
    <dbReference type="NCBI Taxonomy" id="1577791"/>
    <lineage>
        <taxon>Archaea</taxon>
        <taxon>Methanobacteriati</taxon>
        <taxon>Thermoplasmatota</taxon>
        <taxon>Thermoplasmata</taxon>
        <taxon>Methanomassiliicoccales</taxon>
        <taxon>Methanomassiliicoccaceae</taxon>
        <taxon>Candidatus Methanoplasma</taxon>
    </lineage>
</organism>
<dbReference type="GO" id="GO:0042781">
    <property type="term" value="F:3'-tRNA processing endoribonuclease activity"/>
    <property type="evidence" value="ECO:0007669"/>
    <property type="project" value="UniProtKB-EC"/>
</dbReference>
<sequence>MFEVHVLASGSDGNCTIIQFEDEAIMIDAGISCRRTRELMEKEGIDQRALKALLITHEHSDHIAGAGAVSRKFNIPVFCNKATYDSSGLSNVEYSEIKTMGSFCIGNMVVIPLPTSHNAVDPNAFFVEAEGKKVLVATDTGKITFQVEHALKQADVAVIESNYDKKMLAEGPYPPYLKKLIASEMGHLANVDCAGAIKRTMNERRKIFLAHLSKTNNAPDIARETVAELTGIKRLNIDCLEFPGDTRTIKVRD</sequence>
<dbReference type="EC" id="3.1.26.11" evidence="2"/>
<feature type="domain" description="Metallo-beta-lactamase" evidence="1">
    <location>
        <begin position="12"/>
        <end position="197"/>
    </location>
</feature>
<dbReference type="GeneID" id="24819002"/>
<protein>
    <submittedName>
        <fullName evidence="2">Rbn2 protein</fullName>
        <ecNumber evidence="2">3.1.26.11</ecNumber>
    </submittedName>
</protein>
<dbReference type="EMBL" id="CP010070">
    <property type="protein sequence ID" value="AIZ57203.1"/>
    <property type="molecule type" value="Genomic_DNA"/>
</dbReference>
<keyword evidence="2" id="KW-0378">Hydrolase</keyword>
<dbReference type="AlphaFoldDB" id="A0A0A7LDZ9"/>
<dbReference type="KEGG" id="mear:Mpt1_c13410"/>
<dbReference type="STRING" id="1577791.Mpt1_c13410"/>
<dbReference type="InterPro" id="IPR001279">
    <property type="entry name" value="Metallo-B-lactamas"/>
</dbReference>
<evidence type="ECO:0000313" key="3">
    <source>
        <dbReference type="Proteomes" id="UP000030787"/>
    </source>
</evidence>
<dbReference type="Gene3D" id="3.60.15.10">
    <property type="entry name" value="Ribonuclease Z/Hydroxyacylglutathione hydrolase-like"/>
    <property type="match status" value="1"/>
</dbReference>
<dbReference type="InterPro" id="IPR036866">
    <property type="entry name" value="RibonucZ/Hydroxyglut_hydro"/>
</dbReference>
<dbReference type="InterPro" id="IPR052533">
    <property type="entry name" value="WalJ/YycJ-like"/>
</dbReference>
<accession>A0A0A7LDZ9</accession>
<dbReference type="SMART" id="SM00849">
    <property type="entry name" value="Lactamase_B"/>
    <property type="match status" value="1"/>
</dbReference>
<dbReference type="PANTHER" id="PTHR47619:SF1">
    <property type="entry name" value="EXODEOXYRIBONUCLEASE WALJ"/>
    <property type="match status" value="1"/>
</dbReference>
<evidence type="ECO:0000313" key="2">
    <source>
        <dbReference type="EMBL" id="AIZ57203.1"/>
    </source>
</evidence>
<dbReference type="OrthoDB" id="53037at2157"/>